<dbReference type="EMBL" id="QDKJ01000041">
    <property type="protein sequence ID" value="PWC09212.1"/>
    <property type="molecule type" value="Genomic_DNA"/>
</dbReference>
<name>A0A2U1TIQ4_9GAMM</name>
<protein>
    <submittedName>
        <fullName evidence="1">Uncharacterized protein</fullName>
    </submittedName>
</protein>
<comment type="caution">
    <text evidence="1">The sequence shown here is derived from an EMBL/GenBank/DDBJ whole genome shotgun (WGS) entry which is preliminary data.</text>
</comment>
<evidence type="ECO:0000313" key="2">
    <source>
        <dbReference type="Proteomes" id="UP000245138"/>
    </source>
</evidence>
<dbReference type="Proteomes" id="UP000245138">
    <property type="component" value="Unassembled WGS sequence"/>
</dbReference>
<dbReference type="AlphaFoldDB" id="A0A2U1TIQ4"/>
<sequence length="115" mass="13144">MNAEQFVDVIKKVVTESSVKGIESILKSPPGRRPRKDLLEMSKYYNERTDEEKEIINKIIKLSVDNGVFGFFCVLDGVRAIEDGENKGTLSLIYKKDTEVVLNKDEDLHDYYNAV</sequence>
<proteinExistence type="predicted"/>
<organism evidence="1 2">
    <name type="scientific">Brenneria roseae subsp. americana</name>
    <dbReference type="NCBI Taxonomy" id="1508507"/>
    <lineage>
        <taxon>Bacteria</taxon>
        <taxon>Pseudomonadati</taxon>
        <taxon>Pseudomonadota</taxon>
        <taxon>Gammaproteobacteria</taxon>
        <taxon>Enterobacterales</taxon>
        <taxon>Pectobacteriaceae</taxon>
        <taxon>Brenneria</taxon>
    </lineage>
</organism>
<keyword evidence="2" id="KW-1185">Reference proteome</keyword>
<gene>
    <name evidence="1" type="ORF">B4923_20685</name>
</gene>
<dbReference type="OrthoDB" id="2942778at2"/>
<accession>A0A2U1TIQ4</accession>
<evidence type="ECO:0000313" key="1">
    <source>
        <dbReference type="EMBL" id="PWC09212.1"/>
    </source>
</evidence>
<dbReference type="RefSeq" id="WP_109491559.1">
    <property type="nucleotide sequence ID" value="NZ_QDKJ01000041.1"/>
</dbReference>
<reference evidence="1 2" key="1">
    <citation type="submission" date="2018-04" db="EMBL/GenBank/DDBJ databases">
        <title>Brenneria corticis sp.nov.</title>
        <authorList>
            <person name="Li Y."/>
        </authorList>
    </citation>
    <scope>NUCLEOTIDE SEQUENCE [LARGE SCALE GENOMIC DNA]</scope>
    <source>
        <strain evidence="1 2">LMG 27715</strain>
    </source>
</reference>